<name>L1JAE3_GUITC</name>
<evidence type="ECO:0000313" key="5">
    <source>
        <dbReference type="EnsemblProtists" id="EKX45074"/>
    </source>
</evidence>
<dbReference type="STRING" id="905079.L1JAE3"/>
<dbReference type="PaxDb" id="55529-EKX45074"/>
<dbReference type="PANTHER" id="PTHR22872">
    <property type="entry name" value="BTK-BINDING PROTEIN-RELATED"/>
    <property type="match status" value="1"/>
</dbReference>
<feature type="region of interest" description="Disordered" evidence="3">
    <location>
        <begin position="1"/>
        <end position="35"/>
    </location>
</feature>
<gene>
    <name evidence="4" type="ORF">GUITHDRAFT_53396</name>
</gene>
<dbReference type="OrthoDB" id="10253607at2759"/>
<dbReference type="InterPro" id="IPR000408">
    <property type="entry name" value="Reg_chr_condens"/>
</dbReference>
<reference evidence="6" key="2">
    <citation type="submission" date="2012-11" db="EMBL/GenBank/DDBJ databases">
        <authorList>
            <person name="Kuo A."/>
            <person name="Curtis B.A."/>
            <person name="Tanifuji G."/>
            <person name="Burki F."/>
            <person name="Gruber A."/>
            <person name="Irimia M."/>
            <person name="Maruyama S."/>
            <person name="Arias M.C."/>
            <person name="Ball S.G."/>
            <person name="Gile G.H."/>
            <person name="Hirakawa Y."/>
            <person name="Hopkins J.F."/>
            <person name="Rensing S.A."/>
            <person name="Schmutz J."/>
            <person name="Symeonidi A."/>
            <person name="Elias M."/>
            <person name="Eveleigh R.J."/>
            <person name="Herman E.K."/>
            <person name="Klute M.J."/>
            <person name="Nakayama T."/>
            <person name="Obornik M."/>
            <person name="Reyes-Prieto A."/>
            <person name="Armbrust E.V."/>
            <person name="Aves S.J."/>
            <person name="Beiko R.G."/>
            <person name="Coutinho P."/>
            <person name="Dacks J.B."/>
            <person name="Durnford D.G."/>
            <person name="Fast N.M."/>
            <person name="Green B.R."/>
            <person name="Grisdale C."/>
            <person name="Hempe F."/>
            <person name="Henrissat B."/>
            <person name="Hoppner M.P."/>
            <person name="Ishida K.-I."/>
            <person name="Kim E."/>
            <person name="Koreny L."/>
            <person name="Kroth P.G."/>
            <person name="Liu Y."/>
            <person name="Malik S.-B."/>
            <person name="Maier U.G."/>
            <person name="McRose D."/>
            <person name="Mock T."/>
            <person name="Neilson J.A."/>
            <person name="Onodera N.T."/>
            <person name="Poole A.M."/>
            <person name="Pritham E.J."/>
            <person name="Richards T.A."/>
            <person name="Rocap G."/>
            <person name="Roy S.W."/>
            <person name="Sarai C."/>
            <person name="Schaack S."/>
            <person name="Shirato S."/>
            <person name="Slamovits C.H."/>
            <person name="Spencer D.F."/>
            <person name="Suzuki S."/>
            <person name="Worden A.Z."/>
            <person name="Zauner S."/>
            <person name="Barry K."/>
            <person name="Bell C."/>
            <person name="Bharti A.K."/>
            <person name="Crow J.A."/>
            <person name="Grimwood J."/>
            <person name="Kramer R."/>
            <person name="Lindquist E."/>
            <person name="Lucas S."/>
            <person name="Salamov A."/>
            <person name="McFadden G.I."/>
            <person name="Lane C.E."/>
            <person name="Keeling P.J."/>
            <person name="Gray M.W."/>
            <person name="Grigoriev I.V."/>
            <person name="Archibald J.M."/>
        </authorList>
    </citation>
    <scope>NUCLEOTIDE SEQUENCE</scope>
    <source>
        <strain evidence="6">CCMP2712</strain>
    </source>
</reference>
<reference evidence="4 6" key="1">
    <citation type="journal article" date="2012" name="Nature">
        <title>Algal genomes reveal evolutionary mosaicism and the fate of nucleomorphs.</title>
        <authorList>
            <consortium name="DOE Joint Genome Institute"/>
            <person name="Curtis B.A."/>
            <person name="Tanifuji G."/>
            <person name="Burki F."/>
            <person name="Gruber A."/>
            <person name="Irimia M."/>
            <person name="Maruyama S."/>
            <person name="Arias M.C."/>
            <person name="Ball S.G."/>
            <person name="Gile G.H."/>
            <person name="Hirakawa Y."/>
            <person name="Hopkins J.F."/>
            <person name="Kuo A."/>
            <person name="Rensing S.A."/>
            <person name="Schmutz J."/>
            <person name="Symeonidi A."/>
            <person name="Elias M."/>
            <person name="Eveleigh R.J."/>
            <person name="Herman E.K."/>
            <person name="Klute M.J."/>
            <person name="Nakayama T."/>
            <person name="Obornik M."/>
            <person name="Reyes-Prieto A."/>
            <person name="Armbrust E.V."/>
            <person name="Aves S.J."/>
            <person name="Beiko R.G."/>
            <person name="Coutinho P."/>
            <person name="Dacks J.B."/>
            <person name="Durnford D.G."/>
            <person name="Fast N.M."/>
            <person name="Green B.R."/>
            <person name="Grisdale C.J."/>
            <person name="Hempel F."/>
            <person name="Henrissat B."/>
            <person name="Hoppner M.P."/>
            <person name="Ishida K."/>
            <person name="Kim E."/>
            <person name="Koreny L."/>
            <person name="Kroth P.G."/>
            <person name="Liu Y."/>
            <person name="Malik S.B."/>
            <person name="Maier U.G."/>
            <person name="McRose D."/>
            <person name="Mock T."/>
            <person name="Neilson J.A."/>
            <person name="Onodera N.T."/>
            <person name="Poole A.M."/>
            <person name="Pritham E.J."/>
            <person name="Richards T.A."/>
            <person name="Rocap G."/>
            <person name="Roy S.W."/>
            <person name="Sarai C."/>
            <person name="Schaack S."/>
            <person name="Shirato S."/>
            <person name="Slamovits C.H."/>
            <person name="Spencer D.F."/>
            <person name="Suzuki S."/>
            <person name="Worden A.Z."/>
            <person name="Zauner S."/>
            <person name="Barry K."/>
            <person name="Bell C."/>
            <person name="Bharti A.K."/>
            <person name="Crow J.A."/>
            <person name="Grimwood J."/>
            <person name="Kramer R."/>
            <person name="Lindquist E."/>
            <person name="Lucas S."/>
            <person name="Salamov A."/>
            <person name="McFadden G.I."/>
            <person name="Lane C.E."/>
            <person name="Keeling P.J."/>
            <person name="Gray M.W."/>
            <person name="Grigoriev I.V."/>
            <person name="Archibald J.M."/>
        </authorList>
    </citation>
    <scope>NUCLEOTIDE SEQUENCE</scope>
    <source>
        <strain evidence="4 6">CCMP2712</strain>
    </source>
</reference>
<dbReference type="SUPFAM" id="SSF50985">
    <property type="entry name" value="RCC1/BLIP-II"/>
    <property type="match status" value="1"/>
</dbReference>
<dbReference type="EnsemblProtists" id="EKX45074">
    <property type="protein sequence ID" value="EKX45074"/>
    <property type="gene ID" value="GUITHDRAFT_53396"/>
</dbReference>
<evidence type="ECO:0000256" key="1">
    <source>
        <dbReference type="ARBA" id="ARBA00022737"/>
    </source>
</evidence>
<evidence type="ECO:0000313" key="4">
    <source>
        <dbReference type="EMBL" id="EKX45074.1"/>
    </source>
</evidence>
<dbReference type="KEGG" id="gtt:GUITHDRAFT_53396"/>
<dbReference type="Pfam" id="PF00415">
    <property type="entry name" value="RCC1"/>
    <property type="match status" value="1"/>
</dbReference>
<evidence type="ECO:0000256" key="2">
    <source>
        <dbReference type="PROSITE-ProRule" id="PRU00235"/>
    </source>
</evidence>
<accession>L1JAE3</accession>
<dbReference type="AlphaFoldDB" id="L1JAE3"/>
<dbReference type="PANTHER" id="PTHR22872:SF2">
    <property type="entry name" value="INHIBITOR OF BRUTON TYROSINE KINASE"/>
    <property type="match status" value="1"/>
</dbReference>
<dbReference type="Gene3D" id="2.130.10.30">
    <property type="entry name" value="Regulator of chromosome condensation 1/beta-lactamase-inhibitor protein II"/>
    <property type="match status" value="1"/>
</dbReference>
<organism evidence="4">
    <name type="scientific">Guillardia theta (strain CCMP2712)</name>
    <name type="common">Cryptophyte</name>
    <dbReference type="NCBI Taxonomy" id="905079"/>
    <lineage>
        <taxon>Eukaryota</taxon>
        <taxon>Cryptophyceae</taxon>
        <taxon>Pyrenomonadales</taxon>
        <taxon>Geminigeraceae</taxon>
        <taxon>Guillardia</taxon>
    </lineage>
</organism>
<evidence type="ECO:0000313" key="6">
    <source>
        <dbReference type="Proteomes" id="UP000011087"/>
    </source>
</evidence>
<reference evidence="5" key="3">
    <citation type="submission" date="2015-06" db="UniProtKB">
        <authorList>
            <consortium name="EnsemblProtists"/>
        </authorList>
    </citation>
    <scope>IDENTIFICATION</scope>
</reference>
<protein>
    <submittedName>
        <fullName evidence="4 5">Uncharacterized protein</fullName>
    </submittedName>
</protein>
<dbReference type="EMBL" id="JH993001">
    <property type="protein sequence ID" value="EKX45074.1"/>
    <property type="molecule type" value="Genomic_DNA"/>
</dbReference>
<feature type="non-terminal residue" evidence="4">
    <location>
        <position position="70"/>
    </location>
</feature>
<dbReference type="GeneID" id="17301782"/>
<dbReference type="PROSITE" id="PS50012">
    <property type="entry name" value="RCC1_3"/>
    <property type="match status" value="1"/>
</dbReference>
<dbReference type="InterPro" id="IPR051625">
    <property type="entry name" value="Signaling_Regulatory_Domain"/>
</dbReference>
<keyword evidence="1" id="KW-0677">Repeat</keyword>
<keyword evidence="6" id="KW-1185">Reference proteome</keyword>
<dbReference type="Proteomes" id="UP000011087">
    <property type="component" value="Unassembled WGS sequence"/>
</dbReference>
<feature type="non-terminal residue" evidence="4">
    <location>
        <position position="1"/>
    </location>
</feature>
<dbReference type="HOGENOM" id="CLU_2765757_0_0_1"/>
<dbReference type="PRINTS" id="PR00633">
    <property type="entry name" value="RCCNDNSATION"/>
</dbReference>
<dbReference type="InterPro" id="IPR009091">
    <property type="entry name" value="RCC1/BLIP-II"/>
</dbReference>
<evidence type="ECO:0000256" key="3">
    <source>
        <dbReference type="SAM" id="MobiDB-lite"/>
    </source>
</evidence>
<proteinExistence type="predicted"/>
<dbReference type="RefSeq" id="XP_005832054.1">
    <property type="nucleotide sequence ID" value="XM_005831997.1"/>
</dbReference>
<feature type="repeat" description="RCC1" evidence="2">
    <location>
        <begin position="5"/>
        <end position="56"/>
    </location>
</feature>
<sequence length="70" mass="7073">VTSGGAAYAMGDGSKGQLGNGECSSSTTPQKMILPDKEKAKSVAVGKNHSVVLTQDGNVYACGANNLMQV</sequence>